<dbReference type="InterPro" id="IPR056823">
    <property type="entry name" value="TEN-like_YD-shell"/>
</dbReference>
<dbReference type="AlphaFoldDB" id="A0AAQ3LB06"/>
<dbReference type="NCBIfam" id="TIGR03696">
    <property type="entry name" value="Rhs_assc_core"/>
    <property type="match status" value="1"/>
</dbReference>
<dbReference type="NCBIfam" id="TIGR01643">
    <property type="entry name" value="YD_repeat_2x"/>
    <property type="match status" value="1"/>
</dbReference>
<dbReference type="KEGG" id="puo:RZN69_04790"/>
<evidence type="ECO:0000313" key="3">
    <source>
        <dbReference type="EMBL" id="WOO42396.1"/>
    </source>
</evidence>
<sequence length="417" mass="45345">MNLRKTLSIAIGGICGALTLQGITIEENYEYDALGRLSAVKVAGRPDLSQAYAYDASGNLIEKAIGSQSTRMTYDKANQLVSRIDAAGITEFDYDGAGRLIRERIGNTTIVEYQYGYLDKVVSVNRNGHEARFHYSPSGMLVAKETKGGMEKWAWDGMALAARGNERYINEPHISGGVPVVAFDTSGSEVNYMENDYLGNTLATYARDGANATYTAGNVTPFGESLDAELRSGLDQPRFTGKPYDKDLGAYVFPYRNYRTDVARWMTYDPSGFPDGPNQHYYAPIPTIEIDPTGKWTVSASTSVGAPDKKTLELNGASSINVQHIGGYTITVTRDQGDTGSFFAQFEFVIQSGSDKFRTTSTVTVPSNGNTTTKNGTGFLTAARNEGDYTFSSSVKSLQIATKAFNDATNGTYKVEK</sequence>
<dbReference type="RefSeq" id="WP_317834915.1">
    <property type="nucleotide sequence ID" value="NZ_CP136920.1"/>
</dbReference>
<evidence type="ECO:0000259" key="2">
    <source>
        <dbReference type="Pfam" id="PF25023"/>
    </source>
</evidence>
<dbReference type="PANTHER" id="PTHR32305:SF15">
    <property type="entry name" value="PROTEIN RHSA-RELATED"/>
    <property type="match status" value="1"/>
</dbReference>
<reference evidence="3 4" key="1">
    <citation type="submission" date="2023-10" db="EMBL/GenBank/DDBJ databases">
        <title>Rubellicoccus peritrichatus gen. nov., sp. nov., isolated from an algae of coral reef tank.</title>
        <authorList>
            <person name="Luo J."/>
        </authorList>
    </citation>
    <scope>NUCLEOTIDE SEQUENCE [LARGE SCALE GENOMIC DNA]</scope>
    <source>
        <strain evidence="3 4">CR14</strain>
    </source>
</reference>
<organism evidence="3 4">
    <name type="scientific">Rubellicoccus peritrichatus</name>
    <dbReference type="NCBI Taxonomy" id="3080537"/>
    <lineage>
        <taxon>Bacteria</taxon>
        <taxon>Pseudomonadati</taxon>
        <taxon>Verrucomicrobiota</taxon>
        <taxon>Opitutia</taxon>
        <taxon>Puniceicoccales</taxon>
        <taxon>Cerasicoccaceae</taxon>
        <taxon>Rubellicoccus</taxon>
    </lineage>
</organism>
<evidence type="ECO:0000256" key="1">
    <source>
        <dbReference type="ARBA" id="ARBA00022737"/>
    </source>
</evidence>
<protein>
    <submittedName>
        <fullName evidence="3">RHS repeat-associated core domain-containing protein</fullName>
    </submittedName>
</protein>
<evidence type="ECO:0000313" key="4">
    <source>
        <dbReference type="Proteomes" id="UP001304300"/>
    </source>
</evidence>
<dbReference type="EMBL" id="CP136920">
    <property type="protein sequence ID" value="WOO42396.1"/>
    <property type="molecule type" value="Genomic_DNA"/>
</dbReference>
<keyword evidence="4" id="KW-1185">Reference proteome</keyword>
<dbReference type="InterPro" id="IPR050708">
    <property type="entry name" value="T6SS_VgrG/RHS"/>
</dbReference>
<dbReference type="Pfam" id="PF25023">
    <property type="entry name" value="TEN_YD-shell"/>
    <property type="match status" value="1"/>
</dbReference>
<dbReference type="InterPro" id="IPR022385">
    <property type="entry name" value="Rhs_assc_core"/>
</dbReference>
<feature type="domain" description="Teneurin-like YD-shell" evidence="2">
    <location>
        <begin position="26"/>
        <end position="135"/>
    </location>
</feature>
<name>A0AAQ3LB06_9BACT</name>
<proteinExistence type="predicted"/>
<dbReference type="InterPro" id="IPR006530">
    <property type="entry name" value="YD"/>
</dbReference>
<dbReference type="Gene3D" id="2.180.10.10">
    <property type="entry name" value="RHS repeat-associated core"/>
    <property type="match status" value="1"/>
</dbReference>
<accession>A0AAQ3LB06</accession>
<keyword evidence="1" id="KW-0677">Repeat</keyword>
<gene>
    <name evidence="3" type="ORF">RZN69_04790</name>
</gene>
<dbReference type="PANTHER" id="PTHR32305">
    <property type="match status" value="1"/>
</dbReference>
<dbReference type="Proteomes" id="UP001304300">
    <property type="component" value="Chromosome"/>
</dbReference>